<dbReference type="AlphaFoldDB" id="U1N0T6"/>
<proteinExistence type="predicted"/>
<accession>U1N0T6</accession>
<dbReference type="Proteomes" id="UP000030710">
    <property type="component" value="Unassembled WGS sequence"/>
</dbReference>
<dbReference type="HOGENOM" id="CLU_2230338_0_0_2"/>
<name>U1N0T6_9EURY</name>
<dbReference type="EMBL" id="KE356561">
    <property type="protein sequence ID" value="ERG96429.1"/>
    <property type="molecule type" value="Genomic_DNA"/>
</dbReference>
<gene>
    <name evidence="1" type="ORF">J07HQW2_02908</name>
</gene>
<dbReference type="RefSeq" id="WP_021055894.1">
    <property type="nucleotide sequence ID" value="NZ_KE356561.1"/>
</dbReference>
<dbReference type="STRING" id="1238425.J07HQW2_02908"/>
<sequence length="105" mass="11650">MLVESIDISLPNVDGKLGETEYIRGHIESHVDTSVEFEIGDIIELRPNGQEDSVYCRITEVHVSHNLLIGQYEPIPPTEEAPLGLSIHEIADDVVAVHDEPPVQE</sequence>
<evidence type="ECO:0000313" key="2">
    <source>
        <dbReference type="Proteomes" id="UP000030710"/>
    </source>
</evidence>
<protein>
    <submittedName>
        <fullName evidence="1">Uncharacterized protein</fullName>
    </submittedName>
</protein>
<reference evidence="1 2" key="1">
    <citation type="journal article" date="2013" name="PLoS ONE">
        <title>Assembly-driven community genomics of a hypersaline microbial ecosystem.</title>
        <authorList>
            <person name="Podell S."/>
            <person name="Ugalde J.A."/>
            <person name="Narasingarao P."/>
            <person name="Banfield J.F."/>
            <person name="Heidelberg K.B."/>
            <person name="Allen E.E."/>
        </authorList>
    </citation>
    <scope>NUCLEOTIDE SEQUENCE [LARGE SCALE GENOMIC DNA]</scope>
    <source>
        <strain evidence="2">J07HQW2</strain>
    </source>
</reference>
<organism evidence="1 2">
    <name type="scientific">Haloquadratum walsbyi J07HQW2</name>
    <dbReference type="NCBI Taxonomy" id="1238425"/>
    <lineage>
        <taxon>Archaea</taxon>
        <taxon>Methanobacteriati</taxon>
        <taxon>Methanobacteriota</taxon>
        <taxon>Stenosarchaea group</taxon>
        <taxon>Halobacteria</taxon>
        <taxon>Halobacteriales</taxon>
        <taxon>Haloferacaceae</taxon>
        <taxon>Haloquadratum</taxon>
    </lineage>
</organism>
<evidence type="ECO:0000313" key="1">
    <source>
        <dbReference type="EMBL" id="ERG96429.1"/>
    </source>
</evidence>